<feature type="domain" description="NAD(P)-binding" evidence="1">
    <location>
        <begin position="11"/>
        <end position="174"/>
    </location>
</feature>
<dbReference type="Pfam" id="PF13460">
    <property type="entry name" value="NAD_binding_10"/>
    <property type="match status" value="1"/>
</dbReference>
<dbReference type="InterPro" id="IPR051783">
    <property type="entry name" value="NAD(P)-dependent_oxidoreduct"/>
</dbReference>
<sequence length="269" mass="29796">MSKSIAIMGCGWLGLPLAKSFVDEGYSVHGSTTSEEKLPVLEKEGIQPFLISLSEEGPKGPVLHFLKDVDSIIINVPPKLRGGNRENYIEKIRGLYNAVKASSVQKIIFISSTSVYGDIDGEVTEDTLPKPHTESGRQLLTTEDIFRNDNQLHTTVVRFGGLIGPKRHPVTMLSGRTGLANGAAPINLIHLDDCIAILKKIVVQGWWNEVFNAVYPDHPPKAEYYSMEARKRGIPVPDYSEDSVQKGKKVMSSSLILVKKYRFNTSIYN</sequence>
<reference evidence="2 3" key="1">
    <citation type="submission" date="2018-10" db="EMBL/GenBank/DDBJ databases">
        <title>Ulvibacterium marinum gen. nov., sp. nov., a novel marine bacterium of the family Flavobacteriaceae, isolated from a culture of the green alga Ulva prolifera.</title>
        <authorList>
            <person name="Zhang Z."/>
        </authorList>
    </citation>
    <scope>NUCLEOTIDE SEQUENCE [LARGE SCALE GENOMIC DNA]</scope>
    <source>
        <strain evidence="2 3">CCMM003</strain>
    </source>
</reference>
<organism evidence="2 3">
    <name type="scientific">Ulvibacterium marinum</name>
    <dbReference type="NCBI Taxonomy" id="2419782"/>
    <lineage>
        <taxon>Bacteria</taxon>
        <taxon>Pseudomonadati</taxon>
        <taxon>Bacteroidota</taxon>
        <taxon>Flavobacteriia</taxon>
        <taxon>Flavobacteriales</taxon>
        <taxon>Flavobacteriaceae</taxon>
        <taxon>Ulvibacterium</taxon>
    </lineage>
</organism>
<evidence type="ECO:0000313" key="3">
    <source>
        <dbReference type="Proteomes" id="UP000276603"/>
    </source>
</evidence>
<dbReference type="InterPro" id="IPR036291">
    <property type="entry name" value="NAD(P)-bd_dom_sf"/>
</dbReference>
<dbReference type="AlphaFoldDB" id="A0A3B0CD69"/>
<proteinExistence type="predicted"/>
<accession>A0A3B0CD69</accession>
<name>A0A3B0CD69_9FLAO</name>
<dbReference type="CDD" id="cd05266">
    <property type="entry name" value="SDR_a4"/>
    <property type="match status" value="1"/>
</dbReference>
<dbReference type="RefSeq" id="WP_120709625.1">
    <property type="nucleotide sequence ID" value="NZ_RBCJ01000001.1"/>
</dbReference>
<keyword evidence="3" id="KW-1185">Reference proteome</keyword>
<gene>
    <name evidence="2" type="ORF">D7Z94_00845</name>
</gene>
<dbReference type="Proteomes" id="UP000276603">
    <property type="component" value="Unassembled WGS sequence"/>
</dbReference>
<dbReference type="SUPFAM" id="SSF51735">
    <property type="entry name" value="NAD(P)-binding Rossmann-fold domains"/>
    <property type="match status" value="1"/>
</dbReference>
<protein>
    <submittedName>
        <fullName evidence="2">SDR family oxidoreductase</fullName>
    </submittedName>
</protein>
<dbReference type="GO" id="GO:0005737">
    <property type="term" value="C:cytoplasm"/>
    <property type="evidence" value="ECO:0007669"/>
    <property type="project" value="TreeGrafter"/>
</dbReference>
<dbReference type="PANTHER" id="PTHR48079">
    <property type="entry name" value="PROTEIN YEEZ"/>
    <property type="match status" value="1"/>
</dbReference>
<dbReference type="GO" id="GO:0004029">
    <property type="term" value="F:aldehyde dehydrogenase (NAD+) activity"/>
    <property type="evidence" value="ECO:0007669"/>
    <property type="project" value="TreeGrafter"/>
</dbReference>
<evidence type="ECO:0000259" key="1">
    <source>
        <dbReference type="Pfam" id="PF13460"/>
    </source>
</evidence>
<dbReference type="InterPro" id="IPR016040">
    <property type="entry name" value="NAD(P)-bd_dom"/>
</dbReference>
<comment type="caution">
    <text evidence="2">The sequence shown here is derived from an EMBL/GenBank/DDBJ whole genome shotgun (WGS) entry which is preliminary data.</text>
</comment>
<dbReference type="OrthoDB" id="751203at2"/>
<dbReference type="PANTHER" id="PTHR48079:SF6">
    <property type="entry name" value="NAD(P)-BINDING DOMAIN-CONTAINING PROTEIN-RELATED"/>
    <property type="match status" value="1"/>
</dbReference>
<dbReference type="Gene3D" id="3.40.50.720">
    <property type="entry name" value="NAD(P)-binding Rossmann-like Domain"/>
    <property type="match status" value="1"/>
</dbReference>
<evidence type="ECO:0000313" key="2">
    <source>
        <dbReference type="EMBL" id="RKN82434.1"/>
    </source>
</evidence>
<dbReference type="EMBL" id="RBCJ01000001">
    <property type="protein sequence ID" value="RKN82434.1"/>
    <property type="molecule type" value="Genomic_DNA"/>
</dbReference>